<feature type="chain" id="PRO_5004825098" description="Low-density lipoprotein receptor domain class A" evidence="1">
    <location>
        <begin position="18"/>
        <end position="113"/>
    </location>
</feature>
<dbReference type="EMBL" id="KI660339">
    <property type="protein sequence ID" value="ETN74711.1"/>
    <property type="molecule type" value="Genomic_DNA"/>
</dbReference>
<reference evidence="3" key="1">
    <citation type="journal article" date="2014" name="Nat. Genet.">
        <title>Genome of the human hookworm Necator americanus.</title>
        <authorList>
            <person name="Tang Y.T."/>
            <person name="Gao X."/>
            <person name="Rosa B.A."/>
            <person name="Abubucker S."/>
            <person name="Hallsworth-Pepin K."/>
            <person name="Martin J."/>
            <person name="Tyagi R."/>
            <person name="Heizer E."/>
            <person name="Zhang X."/>
            <person name="Bhonagiri-Palsikar V."/>
            <person name="Minx P."/>
            <person name="Warren W.C."/>
            <person name="Wang Q."/>
            <person name="Zhan B."/>
            <person name="Hotez P.J."/>
            <person name="Sternberg P.W."/>
            <person name="Dougall A."/>
            <person name="Gaze S.T."/>
            <person name="Mulvenna J."/>
            <person name="Sotillo J."/>
            <person name="Ranganathan S."/>
            <person name="Rabelo E.M."/>
            <person name="Wilson R.K."/>
            <person name="Felgner P.L."/>
            <person name="Bethony J."/>
            <person name="Hawdon J.M."/>
            <person name="Gasser R.B."/>
            <person name="Loukas A."/>
            <person name="Mitreva M."/>
        </authorList>
    </citation>
    <scope>NUCLEOTIDE SEQUENCE [LARGE SCALE GENOMIC DNA]</scope>
</reference>
<keyword evidence="1" id="KW-0732">Signal</keyword>
<gene>
    <name evidence="2" type="ORF">NECAME_12779</name>
</gene>
<organism evidence="2 3">
    <name type="scientific">Necator americanus</name>
    <name type="common">Human hookworm</name>
    <dbReference type="NCBI Taxonomy" id="51031"/>
    <lineage>
        <taxon>Eukaryota</taxon>
        <taxon>Metazoa</taxon>
        <taxon>Ecdysozoa</taxon>
        <taxon>Nematoda</taxon>
        <taxon>Chromadorea</taxon>
        <taxon>Rhabditida</taxon>
        <taxon>Rhabditina</taxon>
        <taxon>Rhabditomorpha</taxon>
        <taxon>Strongyloidea</taxon>
        <taxon>Ancylostomatidae</taxon>
        <taxon>Bunostominae</taxon>
        <taxon>Necator</taxon>
    </lineage>
</organism>
<evidence type="ECO:0000313" key="3">
    <source>
        <dbReference type="Proteomes" id="UP000053676"/>
    </source>
</evidence>
<feature type="signal peptide" evidence="1">
    <location>
        <begin position="1"/>
        <end position="17"/>
    </location>
</feature>
<protein>
    <recommendedName>
        <fullName evidence="4">Low-density lipoprotein receptor domain class A</fullName>
    </recommendedName>
</protein>
<proteinExistence type="predicted"/>
<keyword evidence="3" id="KW-1185">Reference proteome</keyword>
<dbReference type="AlphaFoldDB" id="W2T0D5"/>
<evidence type="ECO:0000313" key="2">
    <source>
        <dbReference type="EMBL" id="ETN74711.1"/>
    </source>
</evidence>
<accession>W2T0D5</accession>
<dbReference type="OrthoDB" id="5808032at2759"/>
<dbReference type="KEGG" id="nai:NECAME_12779"/>
<dbReference type="Proteomes" id="UP000053676">
    <property type="component" value="Unassembled WGS sequence"/>
</dbReference>
<evidence type="ECO:0008006" key="4">
    <source>
        <dbReference type="Google" id="ProtNLM"/>
    </source>
</evidence>
<sequence length="113" mass="12170">MPLSLSFRALIVVSAVAECDQHTFRCGNPCDFGVSQNCSPATCLSNSLLCDSIDNCGVDETGCGSPTNKSKQSEISFRYQTILSSSKLMLVGFFVLNGAFIVIKHDTMAYTIT</sequence>
<evidence type="ECO:0000256" key="1">
    <source>
        <dbReference type="SAM" id="SignalP"/>
    </source>
</evidence>
<name>W2T0D5_NECAM</name>